<dbReference type="PANTHER" id="PTHR33375">
    <property type="entry name" value="CHROMOSOME-PARTITIONING PROTEIN PARB-RELATED"/>
    <property type="match status" value="1"/>
</dbReference>
<name>A0A269XRS2_9PROT</name>
<evidence type="ECO:0000256" key="2">
    <source>
        <dbReference type="ARBA" id="ARBA00022829"/>
    </source>
</evidence>
<evidence type="ECO:0000256" key="1">
    <source>
        <dbReference type="ARBA" id="ARBA00006295"/>
    </source>
</evidence>
<dbReference type="InterPro" id="IPR004437">
    <property type="entry name" value="ParB/RepB/Spo0J"/>
</dbReference>
<evidence type="ECO:0000313" key="5">
    <source>
        <dbReference type="Proteomes" id="UP000216151"/>
    </source>
</evidence>
<dbReference type="InterPro" id="IPR041468">
    <property type="entry name" value="HTH_ParB/Spo0J"/>
</dbReference>
<sequence length="290" mass="32406">MNNKMTKRRAPSPLMSSMGARVQDISTAFVSSSSDVKHSFEVNVDDLEIDPNQSRKIFNDEALLELAESLKIYGQLTPILVRKKEGVRGKWILVAGERRLRAAKLIDKPYLLAIERDTDSDVVSLIENLQREDLKPVEEAIGLKLLSENRGWSQRELARNVGKAVSHINGMLAVAKLPSDFIEKVIHVDHVISRNVLIEIARVTDTNIQNELCKKALAGDLTILAIREAVAKGGEKKPVVKESNKQKMFSMKPIEKAISNLSLQNIPSLSDNEIESLVKLRSLIDKILEK</sequence>
<dbReference type="Gene3D" id="3.90.1530.30">
    <property type="match status" value="1"/>
</dbReference>
<dbReference type="GO" id="GO:0007059">
    <property type="term" value="P:chromosome segregation"/>
    <property type="evidence" value="ECO:0007669"/>
    <property type="project" value="UniProtKB-KW"/>
</dbReference>
<evidence type="ECO:0000313" key="4">
    <source>
        <dbReference type="EMBL" id="PAK75950.1"/>
    </source>
</evidence>
<dbReference type="SUPFAM" id="SSF110849">
    <property type="entry name" value="ParB/Sulfiredoxin"/>
    <property type="match status" value="1"/>
</dbReference>
<dbReference type="EMBL" id="NCXK01000053">
    <property type="protein sequence ID" value="PAK75950.1"/>
    <property type="molecule type" value="Genomic_DNA"/>
</dbReference>
<dbReference type="GO" id="GO:0005694">
    <property type="term" value="C:chromosome"/>
    <property type="evidence" value="ECO:0007669"/>
    <property type="project" value="TreeGrafter"/>
</dbReference>
<comment type="caution">
    <text evidence="4">The sequence shown here is derived from an EMBL/GenBank/DDBJ whole genome shotgun (WGS) entry which is preliminary data.</text>
</comment>
<dbReference type="GO" id="GO:0003677">
    <property type="term" value="F:DNA binding"/>
    <property type="evidence" value="ECO:0007669"/>
    <property type="project" value="InterPro"/>
</dbReference>
<dbReference type="RefSeq" id="WP_095350543.1">
    <property type="nucleotide sequence ID" value="NZ_NCXK01000053.1"/>
</dbReference>
<feature type="domain" description="ParB-like N-terminal" evidence="3">
    <location>
        <begin position="40"/>
        <end position="129"/>
    </location>
</feature>
<dbReference type="Pfam" id="PF02195">
    <property type="entry name" value="ParB_N"/>
    <property type="match status" value="1"/>
</dbReference>
<dbReference type="AlphaFoldDB" id="A0A269XRS2"/>
<dbReference type="SMART" id="SM00470">
    <property type="entry name" value="ParB"/>
    <property type="match status" value="1"/>
</dbReference>
<dbReference type="OrthoDB" id="9802051at2"/>
<keyword evidence="2" id="KW-0159">Chromosome partition</keyword>
<reference evidence="4 5" key="1">
    <citation type="submission" date="2017-04" db="EMBL/GenBank/DDBJ databases">
        <title>Kefir bacterial isolates.</title>
        <authorList>
            <person name="Kim Y."/>
            <person name="Blasche S."/>
            <person name="Patil K.R."/>
        </authorList>
    </citation>
    <scope>NUCLEOTIDE SEQUENCE [LARGE SCALE GENOMIC DNA]</scope>
    <source>
        <strain evidence="4 5">KR</strain>
    </source>
</reference>
<organism evidence="4 5">
    <name type="scientific">Acetobacter fabarum</name>
    <dbReference type="NCBI Taxonomy" id="483199"/>
    <lineage>
        <taxon>Bacteria</taxon>
        <taxon>Pseudomonadati</taxon>
        <taxon>Pseudomonadota</taxon>
        <taxon>Alphaproteobacteria</taxon>
        <taxon>Acetobacterales</taxon>
        <taxon>Acetobacteraceae</taxon>
        <taxon>Acetobacter</taxon>
    </lineage>
</organism>
<comment type="similarity">
    <text evidence="1">Belongs to the ParB family.</text>
</comment>
<dbReference type="Proteomes" id="UP000216151">
    <property type="component" value="Unassembled WGS sequence"/>
</dbReference>
<dbReference type="InterPro" id="IPR050336">
    <property type="entry name" value="Chromosome_partition/occlusion"/>
</dbReference>
<dbReference type="InterPro" id="IPR003115">
    <property type="entry name" value="ParB_N"/>
</dbReference>
<dbReference type="NCBIfam" id="TIGR00180">
    <property type="entry name" value="parB_part"/>
    <property type="match status" value="1"/>
</dbReference>
<gene>
    <name evidence="4" type="ORF">B8X00_13465</name>
</gene>
<dbReference type="Gene3D" id="1.10.10.2830">
    <property type="match status" value="1"/>
</dbReference>
<dbReference type="SUPFAM" id="SSF109709">
    <property type="entry name" value="KorB DNA-binding domain-like"/>
    <property type="match status" value="1"/>
</dbReference>
<proteinExistence type="inferred from homology"/>
<protein>
    <recommendedName>
        <fullName evidence="3">ParB-like N-terminal domain-containing protein</fullName>
    </recommendedName>
</protein>
<keyword evidence="5" id="KW-1185">Reference proteome</keyword>
<accession>A0A269XRS2</accession>
<evidence type="ECO:0000259" key="3">
    <source>
        <dbReference type="SMART" id="SM00470"/>
    </source>
</evidence>
<dbReference type="Pfam" id="PF17762">
    <property type="entry name" value="HTH_ParB"/>
    <property type="match status" value="1"/>
</dbReference>
<dbReference type="InterPro" id="IPR036086">
    <property type="entry name" value="ParB/Sulfiredoxin_sf"/>
</dbReference>
<dbReference type="PANTHER" id="PTHR33375:SF1">
    <property type="entry name" value="CHROMOSOME-PARTITIONING PROTEIN PARB-RELATED"/>
    <property type="match status" value="1"/>
</dbReference>